<dbReference type="Pfam" id="PF20600">
    <property type="entry name" value="ExoX-like_C"/>
    <property type="match status" value="1"/>
</dbReference>
<sequence>MYPHDNIFKIYYRIGRALPFEVRRFPDGRVSDWYRNQSVVVTKIAPKGEYGHAWGYYLRNGQRENAYWCKKSDAEPRPIPCCGCGGWVLVNVIGEPTATPDIDIEQALEHKPNDKLGPSDTMRFGKHKGKTLAEVKAEDEQYLRWAETNVSGFCVDWESFEQ</sequence>
<name>A0ABV1GV79_9BACT</name>
<dbReference type="InterPro" id="IPR046768">
    <property type="entry name" value="ExoX-like_C"/>
</dbReference>
<protein>
    <recommendedName>
        <fullName evidence="1">Exodeoxyribonuclease X-like C-terminal domain-containing protein</fullName>
    </recommendedName>
</protein>
<dbReference type="EMBL" id="JBBMFL010000004">
    <property type="protein sequence ID" value="MEQ2544318.1"/>
    <property type="molecule type" value="Genomic_DNA"/>
</dbReference>
<gene>
    <name evidence="2" type="ORF">WMO46_05070</name>
</gene>
<evidence type="ECO:0000259" key="1">
    <source>
        <dbReference type="Pfam" id="PF20600"/>
    </source>
</evidence>
<dbReference type="RefSeq" id="WP_129652130.1">
    <property type="nucleotide sequence ID" value="NZ_JBBMFL010000004.1"/>
</dbReference>
<comment type="caution">
    <text evidence="2">The sequence shown here is derived from an EMBL/GenBank/DDBJ whole genome shotgun (WGS) entry which is preliminary data.</text>
</comment>
<dbReference type="Proteomes" id="UP001460202">
    <property type="component" value="Unassembled WGS sequence"/>
</dbReference>
<feature type="domain" description="Exodeoxyribonuclease X-like C-terminal" evidence="1">
    <location>
        <begin position="124"/>
        <end position="146"/>
    </location>
</feature>
<reference evidence="2 3" key="1">
    <citation type="submission" date="2024-03" db="EMBL/GenBank/DDBJ databases">
        <title>Human intestinal bacterial collection.</title>
        <authorList>
            <person name="Pauvert C."/>
            <person name="Hitch T.C.A."/>
            <person name="Clavel T."/>
        </authorList>
    </citation>
    <scope>NUCLEOTIDE SEQUENCE [LARGE SCALE GENOMIC DNA]</scope>
    <source>
        <strain evidence="2 3">CLA-KB-H122</strain>
    </source>
</reference>
<evidence type="ECO:0000313" key="2">
    <source>
        <dbReference type="EMBL" id="MEQ2544318.1"/>
    </source>
</evidence>
<keyword evidence="3" id="KW-1185">Reference proteome</keyword>
<proteinExistence type="predicted"/>
<organism evidence="2 3">
    <name type="scientific">Alistipes intestinihominis</name>
    <dbReference type="NCBI Taxonomy" id="3133172"/>
    <lineage>
        <taxon>Bacteria</taxon>
        <taxon>Pseudomonadati</taxon>
        <taxon>Bacteroidota</taxon>
        <taxon>Bacteroidia</taxon>
        <taxon>Bacteroidales</taxon>
        <taxon>Rikenellaceae</taxon>
        <taxon>Alistipes</taxon>
    </lineage>
</organism>
<dbReference type="GeneID" id="78181115"/>
<accession>A0ABV1GV79</accession>
<evidence type="ECO:0000313" key="3">
    <source>
        <dbReference type="Proteomes" id="UP001460202"/>
    </source>
</evidence>